<dbReference type="SUPFAM" id="SSF50249">
    <property type="entry name" value="Nucleic acid-binding proteins"/>
    <property type="match status" value="1"/>
</dbReference>
<dbReference type="HAMAP" id="MF_00201">
    <property type="entry name" value="RecO"/>
    <property type="match status" value="1"/>
</dbReference>
<evidence type="ECO:0000256" key="1">
    <source>
        <dbReference type="ARBA" id="ARBA00007452"/>
    </source>
</evidence>
<gene>
    <name evidence="7" type="primary">recO</name>
    <name evidence="9" type="ORF">A2365_02215</name>
</gene>
<dbReference type="InterPro" id="IPR037278">
    <property type="entry name" value="ARFGAP/RecO"/>
</dbReference>
<keyword evidence="5 7" id="KW-0234">DNA repair</keyword>
<dbReference type="PANTHER" id="PTHR33991:SF1">
    <property type="entry name" value="DNA REPAIR PROTEIN RECO"/>
    <property type="match status" value="1"/>
</dbReference>
<dbReference type="InterPro" id="IPR022572">
    <property type="entry name" value="DNA_rep/recomb_RecO_N"/>
</dbReference>
<evidence type="ECO:0000256" key="4">
    <source>
        <dbReference type="ARBA" id="ARBA00023172"/>
    </source>
</evidence>
<dbReference type="Proteomes" id="UP000177740">
    <property type="component" value="Unassembled WGS sequence"/>
</dbReference>
<dbReference type="EMBL" id="MHMM01000013">
    <property type="protein sequence ID" value="OGZ26927.1"/>
    <property type="molecule type" value="Genomic_DNA"/>
</dbReference>
<evidence type="ECO:0000256" key="5">
    <source>
        <dbReference type="ARBA" id="ARBA00023204"/>
    </source>
</evidence>
<evidence type="ECO:0000256" key="2">
    <source>
        <dbReference type="ARBA" id="ARBA00021310"/>
    </source>
</evidence>
<evidence type="ECO:0000256" key="3">
    <source>
        <dbReference type="ARBA" id="ARBA00022763"/>
    </source>
</evidence>
<dbReference type="AlphaFoldDB" id="A0A1G2EME8"/>
<dbReference type="GO" id="GO:0006302">
    <property type="term" value="P:double-strand break repair"/>
    <property type="evidence" value="ECO:0007669"/>
    <property type="project" value="TreeGrafter"/>
</dbReference>
<accession>A0A1G2EME8</accession>
<dbReference type="Gene3D" id="2.40.50.140">
    <property type="entry name" value="Nucleic acid-binding proteins"/>
    <property type="match status" value="1"/>
</dbReference>
<comment type="similarity">
    <text evidence="1 7">Belongs to the RecO family.</text>
</comment>
<comment type="function">
    <text evidence="7">Involved in DNA repair and RecF pathway recombination.</text>
</comment>
<name>A0A1G2EME8_9BACT</name>
<dbReference type="Pfam" id="PF11967">
    <property type="entry name" value="RecO_N"/>
    <property type="match status" value="1"/>
</dbReference>
<evidence type="ECO:0000313" key="10">
    <source>
        <dbReference type="Proteomes" id="UP000177740"/>
    </source>
</evidence>
<sequence>MANHYRTKAVVLSKKNVKEADQLFSLFSEDFGKISVLGRGIRKITSKLRSGIDTFYFSEVEFIQGKEIKTLTDTVALDKFHGSDRISEATEAIVSGQEKDRRVWDLLMESLGQGCSSEIACHFYFWNLLSISGYGFNLGDCLKCGRKLPEDNNTFSFGGGGIFCSCSEGDIKISANAIKLLRIILRKDWKTLARLSCPKTLFSELDSLSWKVQETLIRQHSM</sequence>
<keyword evidence="4 7" id="KW-0233">DNA recombination</keyword>
<dbReference type="NCBIfam" id="TIGR00613">
    <property type="entry name" value="reco"/>
    <property type="match status" value="1"/>
</dbReference>
<dbReference type="SUPFAM" id="SSF57863">
    <property type="entry name" value="ArfGap/RecO-like zinc finger"/>
    <property type="match status" value="1"/>
</dbReference>
<dbReference type="Gene3D" id="1.20.1440.120">
    <property type="entry name" value="Recombination protein O, C-terminal domain"/>
    <property type="match status" value="1"/>
</dbReference>
<dbReference type="InterPro" id="IPR012340">
    <property type="entry name" value="NA-bd_OB-fold"/>
</dbReference>
<feature type="domain" description="DNA replication/recombination mediator RecO N-terminal" evidence="8">
    <location>
        <begin position="2"/>
        <end position="76"/>
    </location>
</feature>
<proteinExistence type="inferred from homology"/>
<evidence type="ECO:0000256" key="7">
    <source>
        <dbReference type="HAMAP-Rule" id="MF_00201"/>
    </source>
</evidence>
<comment type="caution">
    <text evidence="9">The sequence shown here is derived from an EMBL/GenBank/DDBJ whole genome shotgun (WGS) entry which is preliminary data.</text>
</comment>
<dbReference type="STRING" id="1801677.A2365_02215"/>
<dbReference type="PANTHER" id="PTHR33991">
    <property type="entry name" value="DNA REPAIR PROTEIN RECO"/>
    <property type="match status" value="1"/>
</dbReference>
<evidence type="ECO:0000256" key="6">
    <source>
        <dbReference type="ARBA" id="ARBA00033409"/>
    </source>
</evidence>
<evidence type="ECO:0000313" key="9">
    <source>
        <dbReference type="EMBL" id="OGZ26927.1"/>
    </source>
</evidence>
<reference evidence="9 10" key="1">
    <citation type="journal article" date="2016" name="Nat. Commun.">
        <title>Thousands of microbial genomes shed light on interconnected biogeochemical processes in an aquifer system.</title>
        <authorList>
            <person name="Anantharaman K."/>
            <person name="Brown C.T."/>
            <person name="Hug L.A."/>
            <person name="Sharon I."/>
            <person name="Castelle C.J."/>
            <person name="Probst A.J."/>
            <person name="Thomas B.C."/>
            <person name="Singh A."/>
            <person name="Wilkins M.J."/>
            <person name="Karaoz U."/>
            <person name="Brodie E.L."/>
            <person name="Williams K.H."/>
            <person name="Hubbard S.S."/>
            <person name="Banfield J.F."/>
        </authorList>
    </citation>
    <scope>NUCLEOTIDE SEQUENCE [LARGE SCALE GENOMIC DNA]</scope>
</reference>
<protein>
    <recommendedName>
        <fullName evidence="2 7">DNA repair protein RecO</fullName>
    </recommendedName>
    <alternativeName>
        <fullName evidence="6 7">Recombination protein O</fullName>
    </alternativeName>
</protein>
<dbReference type="Pfam" id="PF02565">
    <property type="entry name" value="RecO_C"/>
    <property type="match status" value="1"/>
</dbReference>
<dbReference type="InterPro" id="IPR042242">
    <property type="entry name" value="RecO_C"/>
</dbReference>
<organism evidence="9 10">
    <name type="scientific">Candidatus Nealsonbacteria bacterium RIFOXYB1_FULL_40_15</name>
    <dbReference type="NCBI Taxonomy" id="1801677"/>
    <lineage>
        <taxon>Bacteria</taxon>
        <taxon>Candidatus Nealsoniibacteriota</taxon>
    </lineage>
</organism>
<dbReference type="GO" id="GO:0006310">
    <property type="term" value="P:DNA recombination"/>
    <property type="evidence" value="ECO:0007669"/>
    <property type="project" value="UniProtKB-UniRule"/>
</dbReference>
<dbReference type="GO" id="GO:0043590">
    <property type="term" value="C:bacterial nucleoid"/>
    <property type="evidence" value="ECO:0007669"/>
    <property type="project" value="TreeGrafter"/>
</dbReference>
<evidence type="ECO:0000259" key="8">
    <source>
        <dbReference type="Pfam" id="PF11967"/>
    </source>
</evidence>
<dbReference type="InterPro" id="IPR003717">
    <property type="entry name" value="RecO"/>
</dbReference>
<keyword evidence="3 7" id="KW-0227">DNA damage</keyword>